<dbReference type="PIRSF" id="PIRSF000005">
    <property type="entry name" value="Cytochrome_c4"/>
    <property type="match status" value="1"/>
</dbReference>
<evidence type="ECO:0000256" key="5">
    <source>
        <dbReference type="ARBA" id="ARBA00022764"/>
    </source>
</evidence>
<dbReference type="InterPro" id="IPR009056">
    <property type="entry name" value="Cyt_c-like_dom"/>
</dbReference>
<keyword evidence="5" id="KW-0574">Periplasm</keyword>
<name>A0A4R5VUN8_9BURK</name>
<keyword evidence="6" id="KW-0249">Electron transport</keyword>
<evidence type="ECO:0000256" key="6">
    <source>
        <dbReference type="ARBA" id="ARBA00022982"/>
    </source>
</evidence>
<dbReference type="Gene3D" id="1.10.760.10">
    <property type="entry name" value="Cytochrome c-like domain"/>
    <property type="match status" value="2"/>
</dbReference>
<dbReference type="InterPro" id="IPR050597">
    <property type="entry name" value="Cytochrome_c_Oxidase_Subunit"/>
</dbReference>
<evidence type="ECO:0000256" key="1">
    <source>
        <dbReference type="ARBA" id="ARBA00004418"/>
    </source>
</evidence>
<feature type="binding site" description="covalent" evidence="8">
    <location>
        <position position="156"/>
    </location>
    <ligand>
        <name>heme c</name>
        <dbReference type="ChEBI" id="CHEBI:61717"/>
        <label>2</label>
    </ligand>
</feature>
<feature type="binding site" description="axial binding residue" evidence="9">
    <location>
        <position position="200"/>
    </location>
    <ligand>
        <name>heme c</name>
        <dbReference type="ChEBI" id="CHEBI:61717"/>
        <label>2</label>
    </ligand>
    <ligandPart>
        <name>Fe</name>
        <dbReference type="ChEBI" id="CHEBI:18248"/>
    </ligandPart>
</feature>
<dbReference type="EMBL" id="SMYL01000010">
    <property type="protein sequence ID" value="TDK62802.1"/>
    <property type="molecule type" value="Genomic_DNA"/>
</dbReference>
<keyword evidence="4 9" id="KW-0479">Metal-binding</keyword>
<keyword evidence="3 8" id="KW-0349">Heme</keyword>
<organism evidence="11 12">
    <name type="scientific">Sapientia aquatica</name>
    <dbReference type="NCBI Taxonomy" id="1549640"/>
    <lineage>
        <taxon>Bacteria</taxon>
        <taxon>Pseudomonadati</taxon>
        <taxon>Pseudomonadota</taxon>
        <taxon>Betaproteobacteria</taxon>
        <taxon>Burkholderiales</taxon>
        <taxon>Oxalobacteraceae</taxon>
        <taxon>Sapientia</taxon>
    </lineage>
</organism>
<sequence>MNTRHLTSLSKFAGLATIAAMIATLGACSSPERSRDLNDASIPVSTTAMQVCSNCHGVQGVSTSPNFPNLAAQTQPYLVKQLSGFKSHGRSDPEGFEYMWGLSSHLTDEQIACLATYFSKLPAPKGNVDHAGTPEQLSAGKQIFEQGIATEGIPACLACHGDHAQGNDAFPRLAGQHADYLIKQLTVFRETDQRPDGAAMKAVTHNLTSENMRSVAAYLETMSTSN</sequence>
<dbReference type="GO" id="GO:0042597">
    <property type="term" value="C:periplasmic space"/>
    <property type="evidence" value="ECO:0007669"/>
    <property type="project" value="UniProtKB-SubCell"/>
</dbReference>
<feature type="binding site" description="axial binding residue" evidence="9">
    <location>
        <position position="56"/>
    </location>
    <ligand>
        <name>heme c</name>
        <dbReference type="ChEBI" id="CHEBI:61717"/>
        <label>1</label>
    </ligand>
    <ligandPart>
        <name>Fe</name>
        <dbReference type="ChEBI" id="CHEBI:18248"/>
    </ligandPart>
</feature>
<comment type="PTM">
    <text evidence="8">Binds 2 heme c groups covalently per subunit.</text>
</comment>
<protein>
    <submittedName>
        <fullName evidence="11">Cytochrome c4</fullName>
    </submittedName>
</protein>
<dbReference type="InterPro" id="IPR024167">
    <property type="entry name" value="Cytochrome_c4-like"/>
</dbReference>
<feature type="binding site" description="covalent" evidence="8">
    <location>
        <position position="159"/>
    </location>
    <ligand>
        <name>heme c</name>
        <dbReference type="ChEBI" id="CHEBI:61717"/>
        <label>2</label>
    </ligand>
</feature>
<evidence type="ECO:0000256" key="7">
    <source>
        <dbReference type="ARBA" id="ARBA00023004"/>
    </source>
</evidence>
<evidence type="ECO:0000313" key="12">
    <source>
        <dbReference type="Proteomes" id="UP000294829"/>
    </source>
</evidence>
<feature type="binding site" description="axial binding residue" evidence="9">
    <location>
        <position position="99"/>
    </location>
    <ligand>
        <name>heme c</name>
        <dbReference type="ChEBI" id="CHEBI:61717"/>
        <label>1</label>
    </ligand>
    <ligandPart>
        <name>Fe</name>
        <dbReference type="ChEBI" id="CHEBI:18248"/>
    </ligandPart>
</feature>
<keyword evidence="7 9" id="KW-0408">Iron</keyword>
<evidence type="ECO:0000256" key="9">
    <source>
        <dbReference type="PIRSR" id="PIRSR000005-2"/>
    </source>
</evidence>
<feature type="binding site" description="covalent" evidence="8">
    <location>
        <position position="55"/>
    </location>
    <ligand>
        <name>heme c</name>
        <dbReference type="ChEBI" id="CHEBI:61717"/>
        <label>1</label>
    </ligand>
</feature>
<evidence type="ECO:0000256" key="2">
    <source>
        <dbReference type="ARBA" id="ARBA00022448"/>
    </source>
</evidence>
<dbReference type="PANTHER" id="PTHR33751">
    <property type="entry name" value="CBB3-TYPE CYTOCHROME C OXIDASE SUBUNIT FIXP"/>
    <property type="match status" value="1"/>
</dbReference>
<comment type="subcellular location">
    <subcellularLocation>
        <location evidence="1">Periplasm</location>
    </subcellularLocation>
</comment>
<feature type="domain" description="Cytochrome c" evidence="10">
    <location>
        <begin position="135"/>
        <end position="223"/>
    </location>
</feature>
<dbReference type="OrthoDB" id="9773456at2"/>
<gene>
    <name evidence="11" type="ORF">E2I14_16005</name>
</gene>
<dbReference type="InterPro" id="IPR036909">
    <property type="entry name" value="Cyt_c-like_dom_sf"/>
</dbReference>
<dbReference type="GO" id="GO:0009055">
    <property type="term" value="F:electron transfer activity"/>
    <property type="evidence" value="ECO:0007669"/>
    <property type="project" value="InterPro"/>
</dbReference>
<dbReference type="PANTHER" id="PTHR33751:SF9">
    <property type="entry name" value="CYTOCHROME C4"/>
    <property type="match status" value="1"/>
</dbReference>
<evidence type="ECO:0000256" key="4">
    <source>
        <dbReference type="ARBA" id="ARBA00022723"/>
    </source>
</evidence>
<evidence type="ECO:0000256" key="3">
    <source>
        <dbReference type="ARBA" id="ARBA00022617"/>
    </source>
</evidence>
<dbReference type="GO" id="GO:0005506">
    <property type="term" value="F:iron ion binding"/>
    <property type="evidence" value="ECO:0007669"/>
    <property type="project" value="InterPro"/>
</dbReference>
<dbReference type="Proteomes" id="UP000294829">
    <property type="component" value="Unassembled WGS sequence"/>
</dbReference>
<dbReference type="RefSeq" id="WP_133330361.1">
    <property type="nucleotide sequence ID" value="NZ_SMYL01000010.1"/>
</dbReference>
<accession>A0A4R5VUN8</accession>
<dbReference type="GO" id="GO:0020037">
    <property type="term" value="F:heme binding"/>
    <property type="evidence" value="ECO:0007669"/>
    <property type="project" value="InterPro"/>
</dbReference>
<dbReference type="PROSITE" id="PS51007">
    <property type="entry name" value="CYTC"/>
    <property type="match status" value="2"/>
</dbReference>
<evidence type="ECO:0000313" key="11">
    <source>
        <dbReference type="EMBL" id="TDK62802.1"/>
    </source>
</evidence>
<keyword evidence="2" id="KW-0813">Transport</keyword>
<feature type="binding site" description="axial binding residue" evidence="9">
    <location>
        <position position="160"/>
    </location>
    <ligand>
        <name>heme c</name>
        <dbReference type="ChEBI" id="CHEBI:61717"/>
        <label>2</label>
    </ligand>
    <ligandPart>
        <name>Fe</name>
        <dbReference type="ChEBI" id="CHEBI:18248"/>
    </ligandPart>
</feature>
<evidence type="ECO:0000259" key="10">
    <source>
        <dbReference type="PROSITE" id="PS51007"/>
    </source>
</evidence>
<feature type="binding site" description="covalent" evidence="8">
    <location>
        <position position="52"/>
    </location>
    <ligand>
        <name>heme c</name>
        <dbReference type="ChEBI" id="CHEBI:61717"/>
        <label>1</label>
    </ligand>
</feature>
<dbReference type="SUPFAM" id="SSF46626">
    <property type="entry name" value="Cytochrome c"/>
    <property type="match status" value="2"/>
</dbReference>
<keyword evidence="12" id="KW-1185">Reference proteome</keyword>
<dbReference type="PROSITE" id="PS51257">
    <property type="entry name" value="PROKAR_LIPOPROTEIN"/>
    <property type="match status" value="1"/>
</dbReference>
<proteinExistence type="predicted"/>
<reference evidence="11 12" key="1">
    <citation type="submission" date="2019-03" db="EMBL/GenBank/DDBJ databases">
        <title>Sapientia aquatica gen. nov., sp. nov., isolated from a crater lake.</title>
        <authorList>
            <person name="Felfoldi T."/>
            <person name="Szabo A."/>
            <person name="Toth E."/>
            <person name="Schumann P."/>
            <person name="Keki Z."/>
            <person name="Marialigeti K."/>
            <person name="Mathe I."/>
        </authorList>
    </citation>
    <scope>NUCLEOTIDE SEQUENCE [LARGE SCALE GENOMIC DNA]</scope>
    <source>
        <strain evidence="11 12">SA-152</strain>
    </source>
</reference>
<dbReference type="AlphaFoldDB" id="A0A4R5VUN8"/>
<evidence type="ECO:0000256" key="8">
    <source>
        <dbReference type="PIRSR" id="PIRSR000005-1"/>
    </source>
</evidence>
<comment type="caution">
    <text evidence="11">The sequence shown here is derived from an EMBL/GenBank/DDBJ whole genome shotgun (WGS) entry which is preliminary data.</text>
</comment>
<dbReference type="Pfam" id="PF00034">
    <property type="entry name" value="Cytochrom_C"/>
    <property type="match status" value="2"/>
</dbReference>
<feature type="domain" description="Cytochrome c" evidence="10">
    <location>
        <begin position="38"/>
        <end position="122"/>
    </location>
</feature>